<feature type="transmembrane region" description="Helical" evidence="6">
    <location>
        <begin position="273"/>
        <end position="291"/>
    </location>
</feature>
<feature type="transmembrane region" description="Helical" evidence="6">
    <location>
        <begin position="200"/>
        <end position="222"/>
    </location>
</feature>
<comment type="caution">
    <text evidence="7">The sequence shown here is derived from an EMBL/GenBank/DDBJ whole genome shotgun (WGS) entry which is preliminary data.</text>
</comment>
<feature type="transmembrane region" description="Helical" evidence="6">
    <location>
        <begin position="134"/>
        <end position="155"/>
    </location>
</feature>
<dbReference type="OrthoDB" id="28755at2759"/>
<feature type="transmembrane region" description="Helical" evidence="6">
    <location>
        <begin position="167"/>
        <end position="188"/>
    </location>
</feature>
<dbReference type="InterPro" id="IPR011701">
    <property type="entry name" value="MFS"/>
</dbReference>
<protein>
    <recommendedName>
        <fullName evidence="9">Sucrose transporter</fullName>
    </recommendedName>
</protein>
<feature type="transmembrane region" description="Helical" evidence="6">
    <location>
        <begin position="311"/>
        <end position="337"/>
    </location>
</feature>
<reference evidence="7" key="1">
    <citation type="submission" date="2022-10" db="EMBL/GenBank/DDBJ databases">
        <title>Tapping the CABI collections for fungal endophytes: first genome assemblies for Collariella, Neodidymelliopsis, Ascochyta clinopodiicola, Didymella pomorum, Didymosphaeria variabile, Neocosmospora piperis and Neocucurbitaria cava.</title>
        <authorList>
            <person name="Hill R."/>
        </authorList>
    </citation>
    <scope>NUCLEOTIDE SEQUENCE</scope>
    <source>
        <strain evidence="7">IMI 355082</strain>
    </source>
</reference>
<dbReference type="Pfam" id="PF07690">
    <property type="entry name" value="MFS_1"/>
    <property type="match status" value="1"/>
</dbReference>
<keyword evidence="3 6" id="KW-0812">Transmembrane</keyword>
<dbReference type="PANTHER" id="PTHR19432">
    <property type="entry name" value="SUGAR TRANSPORTER"/>
    <property type="match status" value="1"/>
</dbReference>
<feature type="transmembrane region" description="Helical" evidence="6">
    <location>
        <begin position="70"/>
        <end position="89"/>
    </location>
</feature>
<feature type="transmembrane region" description="Helical" evidence="6">
    <location>
        <begin position="367"/>
        <end position="393"/>
    </location>
</feature>
<name>A0A9W8YNI6_9PEZI</name>
<evidence type="ECO:0000256" key="3">
    <source>
        <dbReference type="ARBA" id="ARBA00022692"/>
    </source>
</evidence>
<dbReference type="PANTHER" id="PTHR19432:SF35">
    <property type="entry name" value="SOLUTE CARRIER FAMILY 45 MEMBER 3 ISOFORM X1"/>
    <property type="match status" value="1"/>
</dbReference>
<dbReference type="GO" id="GO:0008506">
    <property type="term" value="F:sucrose:proton symporter activity"/>
    <property type="evidence" value="ECO:0007669"/>
    <property type="project" value="TreeGrafter"/>
</dbReference>
<feature type="transmembrane region" description="Helical" evidence="6">
    <location>
        <begin position="37"/>
        <end position="58"/>
    </location>
</feature>
<evidence type="ECO:0000313" key="7">
    <source>
        <dbReference type="EMBL" id="KAJ4388529.1"/>
    </source>
</evidence>
<dbReference type="Proteomes" id="UP001140453">
    <property type="component" value="Unassembled WGS sequence"/>
</dbReference>
<sequence length="534" mass="57348">MDVVEDSDSSKSLAGSWSMDGERVELLEASRHNSRGIGFLLCLAAGIGGVQFIFVILFANGTTYLSSLGLTRTAIALVWTSGPISGMIVQPYLGLCSDRSCSSWGRRRPFIAAGGLACVICLIGLALFPIASVAVTLIVALNVAVQPLQVGLRALIAESGPRQQQPLTNGLAGVIVSAANVVGYTLNIADLRLIGVGSQFSGLCLLTTVGLALPVLLTCLVAREPAGPISEYSALQKNGTRTETAKQIIQLCYLSVSFPQLSSQVYQVYKTQFLSWMGWFPFLFYVSPYIAENYRRSSSISDQPRKDLDAAAARAGTFGLLFFSLLAFLTGAGLAMAHAHPTAKRQPDSTRRTIFGKLLIQRNIRNIWMLSQVLFALCVVGITLASSLVVIYICVALSGISWAVTIWAPYTILSAYVSYNDEYRHIQRAQQPLMAVGYCNANVNEVDRDTNGDECDYALHPDSVLEVDHEGDFELEAGIIFGLHNCAIAGPQIIAAAGSSLVFWLVDGSLHDGIAWVMRAGGLSALGAIMFITT</sequence>
<evidence type="ECO:0000256" key="2">
    <source>
        <dbReference type="ARBA" id="ARBA00022448"/>
    </source>
</evidence>
<keyword evidence="5 6" id="KW-0472">Membrane</keyword>
<feature type="transmembrane region" description="Helical" evidence="6">
    <location>
        <begin position="399"/>
        <end position="419"/>
    </location>
</feature>
<organism evidence="7 8">
    <name type="scientific">Gnomoniopsis smithogilvyi</name>
    <dbReference type="NCBI Taxonomy" id="1191159"/>
    <lineage>
        <taxon>Eukaryota</taxon>
        <taxon>Fungi</taxon>
        <taxon>Dikarya</taxon>
        <taxon>Ascomycota</taxon>
        <taxon>Pezizomycotina</taxon>
        <taxon>Sordariomycetes</taxon>
        <taxon>Sordariomycetidae</taxon>
        <taxon>Diaporthales</taxon>
        <taxon>Gnomoniaceae</taxon>
        <taxon>Gnomoniopsis</taxon>
    </lineage>
</organism>
<keyword evidence="4 6" id="KW-1133">Transmembrane helix</keyword>
<keyword evidence="8" id="KW-1185">Reference proteome</keyword>
<evidence type="ECO:0000256" key="5">
    <source>
        <dbReference type="ARBA" id="ARBA00023136"/>
    </source>
</evidence>
<dbReference type="Gene3D" id="1.20.1250.20">
    <property type="entry name" value="MFS general substrate transporter like domains"/>
    <property type="match status" value="1"/>
</dbReference>
<evidence type="ECO:0000256" key="4">
    <source>
        <dbReference type="ARBA" id="ARBA00022989"/>
    </source>
</evidence>
<accession>A0A9W8YNI6</accession>
<proteinExistence type="predicted"/>
<dbReference type="EMBL" id="JAPEVB010000004">
    <property type="protein sequence ID" value="KAJ4388529.1"/>
    <property type="molecule type" value="Genomic_DNA"/>
</dbReference>
<evidence type="ECO:0000256" key="6">
    <source>
        <dbReference type="SAM" id="Phobius"/>
    </source>
</evidence>
<gene>
    <name evidence="7" type="ORF">N0V93_005987</name>
</gene>
<evidence type="ECO:0000256" key="1">
    <source>
        <dbReference type="ARBA" id="ARBA00004141"/>
    </source>
</evidence>
<comment type="subcellular location">
    <subcellularLocation>
        <location evidence="1">Membrane</location>
        <topology evidence="1">Multi-pass membrane protein</topology>
    </subcellularLocation>
</comment>
<keyword evidence="2" id="KW-0813">Transport</keyword>
<evidence type="ECO:0008006" key="9">
    <source>
        <dbReference type="Google" id="ProtNLM"/>
    </source>
</evidence>
<dbReference type="InterPro" id="IPR036259">
    <property type="entry name" value="MFS_trans_sf"/>
</dbReference>
<evidence type="ECO:0000313" key="8">
    <source>
        <dbReference type="Proteomes" id="UP001140453"/>
    </source>
</evidence>
<dbReference type="GO" id="GO:0005886">
    <property type="term" value="C:plasma membrane"/>
    <property type="evidence" value="ECO:0007669"/>
    <property type="project" value="TreeGrafter"/>
</dbReference>
<dbReference type="SUPFAM" id="SSF103473">
    <property type="entry name" value="MFS general substrate transporter"/>
    <property type="match status" value="1"/>
</dbReference>
<feature type="transmembrane region" description="Helical" evidence="6">
    <location>
        <begin position="110"/>
        <end position="128"/>
    </location>
</feature>
<dbReference type="AlphaFoldDB" id="A0A9W8YNI6"/>